<dbReference type="GO" id="GO:0008270">
    <property type="term" value="F:zinc ion binding"/>
    <property type="evidence" value="ECO:0007669"/>
    <property type="project" value="InterPro"/>
</dbReference>
<dbReference type="Pfam" id="PF20393">
    <property type="entry name" value="Pro_CA_2"/>
    <property type="match status" value="1"/>
</dbReference>
<protein>
    <recommendedName>
        <fullName evidence="3">Carbonic anhydrase</fullName>
    </recommendedName>
</protein>
<name>A0A0G0RML8_9BACT</name>
<organism evidence="1 2">
    <name type="scientific">Candidatus Curtissbacteria bacterium GW2011_GWA1_40_16</name>
    <dbReference type="NCBI Taxonomy" id="1618405"/>
    <lineage>
        <taxon>Bacteria</taxon>
        <taxon>Candidatus Curtissiibacteriota</taxon>
    </lineage>
</organism>
<accession>A0A0G0RML8</accession>
<dbReference type="SUPFAM" id="SSF53056">
    <property type="entry name" value="beta-carbonic anhydrase, cab"/>
    <property type="match status" value="1"/>
</dbReference>
<evidence type="ECO:0008006" key="3">
    <source>
        <dbReference type="Google" id="ProtNLM"/>
    </source>
</evidence>
<comment type="caution">
    <text evidence="1">The sequence shown here is derived from an EMBL/GenBank/DDBJ whole genome shotgun (WGS) entry which is preliminary data.</text>
</comment>
<dbReference type="InterPro" id="IPR036874">
    <property type="entry name" value="Carbonic_anhydrase_sf"/>
</dbReference>
<dbReference type="Gene3D" id="3.40.1050.10">
    <property type="entry name" value="Carbonic anhydrase"/>
    <property type="match status" value="1"/>
</dbReference>
<dbReference type="GO" id="GO:0004089">
    <property type="term" value="F:carbonate dehydratase activity"/>
    <property type="evidence" value="ECO:0007669"/>
    <property type="project" value="InterPro"/>
</dbReference>
<dbReference type="EMBL" id="LBYI01000003">
    <property type="protein sequence ID" value="KKR51106.1"/>
    <property type="molecule type" value="Genomic_DNA"/>
</dbReference>
<evidence type="ECO:0000313" key="1">
    <source>
        <dbReference type="EMBL" id="KKR51106.1"/>
    </source>
</evidence>
<proteinExistence type="predicted"/>
<dbReference type="AlphaFoldDB" id="A0A0G0RML8"/>
<reference evidence="1 2" key="1">
    <citation type="journal article" date="2015" name="Nature">
        <title>rRNA introns, odd ribosomes, and small enigmatic genomes across a large radiation of phyla.</title>
        <authorList>
            <person name="Brown C.T."/>
            <person name="Hug L.A."/>
            <person name="Thomas B.C."/>
            <person name="Sharon I."/>
            <person name="Castelle C.J."/>
            <person name="Singh A."/>
            <person name="Wilkins M.J."/>
            <person name="Williams K.H."/>
            <person name="Banfield J.F."/>
        </authorList>
    </citation>
    <scope>NUCLEOTIDE SEQUENCE [LARGE SCALE GENOMIC DNA]</scope>
</reference>
<gene>
    <name evidence="1" type="ORF">UT84_C0003G0101</name>
</gene>
<dbReference type="InterPro" id="IPR046871">
    <property type="entry name" value="Pro_CA_2"/>
</dbReference>
<evidence type="ECO:0000313" key="2">
    <source>
        <dbReference type="Proteomes" id="UP000034531"/>
    </source>
</evidence>
<sequence length="117" mass="13323">MHQAKLLVIHCIDLRFQEAIDEDVKKQVKYGEFDRIAWPGASIDFENVKKAADISLRLHKPNQVIIYEHEDCGAYGEDNAFETHKKNAQKLMEALIEVNPALNVSTKIATFEGVKEL</sequence>
<dbReference type="Proteomes" id="UP000034531">
    <property type="component" value="Unassembled WGS sequence"/>
</dbReference>